<comment type="subcellular location">
    <subcellularLocation>
        <location evidence="1">Membrane</location>
    </subcellularLocation>
</comment>
<accession>A0A8T3BKN2</accession>
<keyword evidence="4 6" id="KW-1133">Transmembrane helix</keyword>
<dbReference type="OrthoDB" id="655540at2759"/>
<gene>
    <name evidence="8" type="ORF">KFK09_009852</name>
</gene>
<keyword evidence="5 6" id="KW-0472">Membrane</keyword>
<evidence type="ECO:0000313" key="9">
    <source>
        <dbReference type="Proteomes" id="UP000829196"/>
    </source>
</evidence>
<evidence type="ECO:0000256" key="5">
    <source>
        <dbReference type="ARBA" id="ARBA00023136"/>
    </source>
</evidence>
<dbReference type="EMBL" id="JAGYWB010000008">
    <property type="protein sequence ID" value="KAI0513821.1"/>
    <property type="molecule type" value="Genomic_DNA"/>
</dbReference>
<dbReference type="Pfam" id="PF01490">
    <property type="entry name" value="Aa_trans"/>
    <property type="match status" value="1"/>
</dbReference>
<dbReference type="SMR" id="A0A8T3BKN2"/>
<evidence type="ECO:0000256" key="2">
    <source>
        <dbReference type="ARBA" id="ARBA00022692"/>
    </source>
</evidence>
<keyword evidence="3" id="KW-0813">Transport</keyword>
<feature type="transmembrane region" description="Helical" evidence="6">
    <location>
        <begin position="21"/>
        <end position="41"/>
    </location>
</feature>
<organism evidence="8 9">
    <name type="scientific">Dendrobium nobile</name>
    <name type="common">Orchid</name>
    <dbReference type="NCBI Taxonomy" id="94219"/>
    <lineage>
        <taxon>Eukaryota</taxon>
        <taxon>Viridiplantae</taxon>
        <taxon>Streptophyta</taxon>
        <taxon>Embryophyta</taxon>
        <taxon>Tracheophyta</taxon>
        <taxon>Spermatophyta</taxon>
        <taxon>Magnoliopsida</taxon>
        <taxon>Liliopsida</taxon>
        <taxon>Asparagales</taxon>
        <taxon>Orchidaceae</taxon>
        <taxon>Epidendroideae</taxon>
        <taxon>Malaxideae</taxon>
        <taxon>Dendrobiinae</taxon>
        <taxon>Dendrobium</taxon>
    </lineage>
</organism>
<dbReference type="AlphaFoldDB" id="A0A8T3BKN2"/>
<keyword evidence="3" id="KW-0029">Amino-acid transport</keyword>
<name>A0A8T3BKN2_DENNO</name>
<dbReference type="Proteomes" id="UP000829196">
    <property type="component" value="Unassembled WGS sequence"/>
</dbReference>
<evidence type="ECO:0000256" key="3">
    <source>
        <dbReference type="ARBA" id="ARBA00022970"/>
    </source>
</evidence>
<evidence type="ECO:0000256" key="4">
    <source>
        <dbReference type="ARBA" id="ARBA00022989"/>
    </source>
</evidence>
<keyword evidence="9" id="KW-1185">Reference proteome</keyword>
<dbReference type="GO" id="GO:0006865">
    <property type="term" value="P:amino acid transport"/>
    <property type="evidence" value="ECO:0007669"/>
    <property type="project" value="UniProtKB-KW"/>
</dbReference>
<dbReference type="GO" id="GO:0016020">
    <property type="term" value="C:membrane"/>
    <property type="evidence" value="ECO:0007669"/>
    <property type="project" value="UniProtKB-SubCell"/>
</dbReference>
<evidence type="ECO:0000259" key="7">
    <source>
        <dbReference type="Pfam" id="PF01490"/>
    </source>
</evidence>
<feature type="transmembrane region" description="Helical" evidence="6">
    <location>
        <begin position="47"/>
        <end position="69"/>
    </location>
</feature>
<evidence type="ECO:0000313" key="8">
    <source>
        <dbReference type="EMBL" id="KAI0513821.1"/>
    </source>
</evidence>
<protein>
    <recommendedName>
        <fullName evidence="7">Amino acid transporter transmembrane domain-containing protein</fullName>
    </recommendedName>
</protein>
<proteinExistence type="predicted"/>
<feature type="transmembrane region" description="Helical" evidence="6">
    <location>
        <begin position="81"/>
        <end position="100"/>
    </location>
</feature>
<feature type="domain" description="Amino acid transporter transmembrane" evidence="7">
    <location>
        <begin position="13"/>
        <end position="100"/>
    </location>
</feature>
<keyword evidence="2 6" id="KW-0812">Transmembrane</keyword>
<evidence type="ECO:0000256" key="1">
    <source>
        <dbReference type="ARBA" id="ARBA00004370"/>
    </source>
</evidence>
<sequence length="108" mass="11774">MALSLEELIPKERLESHWYAIIMRTALTISSLVVAMSVPFFGLVMALIGSLLTMLLAFILPCVCFLSIVRSKATWPQVAMCSLILIIGVSSSALGTYSAISKIINNLR</sequence>
<dbReference type="InterPro" id="IPR013057">
    <property type="entry name" value="AA_transpt_TM"/>
</dbReference>
<comment type="caution">
    <text evidence="8">The sequence shown here is derived from an EMBL/GenBank/DDBJ whole genome shotgun (WGS) entry which is preliminary data.</text>
</comment>
<evidence type="ECO:0000256" key="6">
    <source>
        <dbReference type="SAM" id="Phobius"/>
    </source>
</evidence>
<reference evidence="8" key="1">
    <citation type="journal article" date="2022" name="Front. Genet.">
        <title>Chromosome-Scale Assembly of the Dendrobium nobile Genome Provides Insights Into the Molecular Mechanism of the Biosynthesis of the Medicinal Active Ingredient of Dendrobium.</title>
        <authorList>
            <person name="Xu Q."/>
            <person name="Niu S.-C."/>
            <person name="Li K.-L."/>
            <person name="Zheng P.-J."/>
            <person name="Zhang X.-J."/>
            <person name="Jia Y."/>
            <person name="Liu Y."/>
            <person name="Niu Y.-X."/>
            <person name="Yu L.-H."/>
            <person name="Chen D.-F."/>
            <person name="Zhang G.-Q."/>
        </authorList>
    </citation>
    <scope>NUCLEOTIDE SEQUENCE</scope>
    <source>
        <tissue evidence="8">Leaf</tissue>
    </source>
</reference>